<evidence type="ECO:0000313" key="2">
    <source>
        <dbReference type="EMBL" id="ASF47099.1"/>
    </source>
</evidence>
<feature type="transmembrane region" description="Helical" evidence="1">
    <location>
        <begin position="67"/>
        <end position="86"/>
    </location>
</feature>
<dbReference type="Proteomes" id="UP000197019">
    <property type="component" value="Chromosome"/>
</dbReference>
<keyword evidence="3" id="KW-1185">Reference proteome</keyword>
<evidence type="ECO:0000256" key="1">
    <source>
        <dbReference type="SAM" id="Phobius"/>
    </source>
</evidence>
<dbReference type="AlphaFoldDB" id="A0A1Z4C0S6"/>
<name>A0A1Z4C0S6_9GAMM</name>
<protein>
    <submittedName>
        <fullName evidence="2">Uncharacterized protein</fullName>
    </submittedName>
</protein>
<accession>A0A1Z4C0S6</accession>
<keyword evidence="1" id="KW-0812">Transmembrane</keyword>
<dbReference type="EMBL" id="CP022129">
    <property type="protein sequence ID" value="ASF47099.1"/>
    <property type="molecule type" value="Genomic_DNA"/>
</dbReference>
<gene>
    <name evidence="2" type="ORF">CEK71_14010</name>
</gene>
<dbReference type="KEGG" id="mpsy:CEK71_14010"/>
<sequence>MFYGEAVTLAHFARLTMPDKPNDKSWLIRYCARLGQKNVRPSSWYLTALSDIYRFNRSMKMDKTSKITRFCIGLLLITWLPGCVVADRCWNCHRRRFSYENTLPSDSQKIAQNNQQKAPVKGQ</sequence>
<reference evidence="2 3" key="1">
    <citation type="submission" date="2017-06" db="EMBL/GenBank/DDBJ databases">
        <title>Genome Sequencing of the methanotroph Methylovulum psychrotolerants str. HV10-M2 isolated from a high-altitude environment.</title>
        <authorList>
            <person name="Mateos-Rivera A."/>
        </authorList>
    </citation>
    <scope>NUCLEOTIDE SEQUENCE [LARGE SCALE GENOMIC DNA]</scope>
    <source>
        <strain evidence="2 3">HV10_M2</strain>
    </source>
</reference>
<proteinExistence type="predicted"/>
<keyword evidence="1" id="KW-0472">Membrane</keyword>
<keyword evidence="1" id="KW-1133">Transmembrane helix</keyword>
<evidence type="ECO:0000313" key="3">
    <source>
        <dbReference type="Proteomes" id="UP000197019"/>
    </source>
</evidence>
<organism evidence="2 3">
    <name type="scientific">Methylovulum psychrotolerans</name>
    <dbReference type="NCBI Taxonomy" id="1704499"/>
    <lineage>
        <taxon>Bacteria</taxon>
        <taxon>Pseudomonadati</taxon>
        <taxon>Pseudomonadota</taxon>
        <taxon>Gammaproteobacteria</taxon>
        <taxon>Methylococcales</taxon>
        <taxon>Methylococcaceae</taxon>
        <taxon>Methylovulum</taxon>
    </lineage>
</organism>